<organism evidence="6 7">
    <name type="scientific">Streptomyces varsoviensis</name>
    <dbReference type="NCBI Taxonomy" id="67373"/>
    <lineage>
        <taxon>Bacteria</taxon>
        <taxon>Bacillati</taxon>
        <taxon>Actinomycetota</taxon>
        <taxon>Actinomycetes</taxon>
        <taxon>Kitasatosporales</taxon>
        <taxon>Streptomycetaceae</taxon>
        <taxon>Streptomyces</taxon>
    </lineage>
</organism>
<comment type="caution">
    <text evidence="6">The sequence shown here is derived from an EMBL/GenBank/DDBJ whole genome shotgun (WGS) entry which is preliminary data.</text>
</comment>
<dbReference type="PANTHER" id="PTHR46972">
    <property type="entry name" value="MONOOXYGENASE ASQM-RELATED"/>
    <property type="match status" value="1"/>
</dbReference>
<gene>
    <name evidence="6" type="ORF">ADK38_40230</name>
</gene>
<dbReference type="EMBL" id="LGUT01003835">
    <property type="protein sequence ID" value="KOG74272.1"/>
    <property type="molecule type" value="Genomic_DNA"/>
</dbReference>
<dbReference type="PANTHER" id="PTHR46972:SF1">
    <property type="entry name" value="FAD DEPENDENT OXIDOREDUCTASE DOMAIN-CONTAINING PROTEIN"/>
    <property type="match status" value="1"/>
</dbReference>
<evidence type="ECO:0000256" key="2">
    <source>
        <dbReference type="ARBA" id="ARBA00022827"/>
    </source>
</evidence>
<accession>A0ABR5IUH7</accession>
<evidence type="ECO:0000313" key="6">
    <source>
        <dbReference type="EMBL" id="KOG74272.1"/>
    </source>
</evidence>
<protein>
    <submittedName>
        <fullName evidence="6">FAD-dependent oxidoreductase</fullName>
    </submittedName>
</protein>
<evidence type="ECO:0000256" key="3">
    <source>
        <dbReference type="ARBA" id="ARBA00023002"/>
    </source>
</evidence>
<feature type="non-terminal residue" evidence="6">
    <location>
        <position position="129"/>
    </location>
</feature>
<keyword evidence="3" id="KW-0560">Oxidoreductase</keyword>
<evidence type="ECO:0000313" key="7">
    <source>
        <dbReference type="Proteomes" id="UP000037020"/>
    </source>
</evidence>
<reference evidence="6 7" key="1">
    <citation type="submission" date="2015-07" db="EMBL/GenBank/DDBJ databases">
        <authorList>
            <person name="Ju K.-S."/>
            <person name="Doroghazi J.R."/>
            <person name="Metcalf W.W."/>
        </authorList>
    </citation>
    <scope>NUCLEOTIDE SEQUENCE [LARGE SCALE GENOMIC DNA]</scope>
    <source>
        <strain evidence="6 7">NRRL B-3589</strain>
    </source>
</reference>
<keyword evidence="2" id="KW-0274">FAD</keyword>
<evidence type="ECO:0000259" key="5">
    <source>
        <dbReference type="Pfam" id="PF01494"/>
    </source>
</evidence>
<dbReference type="Proteomes" id="UP000037020">
    <property type="component" value="Unassembled WGS sequence"/>
</dbReference>
<dbReference type="Gene3D" id="3.50.50.60">
    <property type="entry name" value="FAD/NAD(P)-binding domain"/>
    <property type="match status" value="1"/>
</dbReference>
<keyword evidence="1" id="KW-0285">Flavoprotein</keyword>
<proteinExistence type="predicted"/>
<dbReference type="SUPFAM" id="SSF51905">
    <property type="entry name" value="FAD/NAD(P)-binding domain"/>
    <property type="match status" value="1"/>
</dbReference>
<keyword evidence="4" id="KW-0503">Monooxygenase</keyword>
<evidence type="ECO:0000256" key="1">
    <source>
        <dbReference type="ARBA" id="ARBA00022630"/>
    </source>
</evidence>
<sequence>MSTHVTIIGAGLGGLALARVLHINGIPATVYEADASPTARTQGGMLDIHSDTGQVALQAAGLTDEFRSLILEGRQAMRMLASDGSVLVEEGDDGTGGRPEVQRGELRQTLLASLPDGTVRWGHKVSGVR</sequence>
<dbReference type="InterPro" id="IPR036188">
    <property type="entry name" value="FAD/NAD-bd_sf"/>
</dbReference>
<keyword evidence="7" id="KW-1185">Reference proteome</keyword>
<feature type="domain" description="FAD-binding" evidence="5">
    <location>
        <begin position="3"/>
        <end position="68"/>
    </location>
</feature>
<dbReference type="InterPro" id="IPR002938">
    <property type="entry name" value="FAD-bd"/>
</dbReference>
<evidence type="ECO:0000256" key="4">
    <source>
        <dbReference type="ARBA" id="ARBA00023033"/>
    </source>
</evidence>
<name>A0ABR5IUH7_9ACTN</name>
<dbReference type="Pfam" id="PF01494">
    <property type="entry name" value="FAD_binding_3"/>
    <property type="match status" value="1"/>
</dbReference>